<name>A0AAV4EJK7_9GAST</name>
<dbReference type="Proteomes" id="UP000762676">
    <property type="component" value="Unassembled WGS sequence"/>
</dbReference>
<protein>
    <recommendedName>
        <fullName evidence="3">Ig-like domain-containing protein</fullName>
    </recommendedName>
</protein>
<accession>A0AAV4EJK7</accession>
<organism evidence="1 2">
    <name type="scientific">Elysia marginata</name>
    <dbReference type="NCBI Taxonomy" id="1093978"/>
    <lineage>
        <taxon>Eukaryota</taxon>
        <taxon>Metazoa</taxon>
        <taxon>Spiralia</taxon>
        <taxon>Lophotrochozoa</taxon>
        <taxon>Mollusca</taxon>
        <taxon>Gastropoda</taxon>
        <taxon>Heterobranchia</taxon>
        <taxon>Euthyneura</taxon>
        <taxon>Panpulmonata</taxon>
        <taxon>Sacoglossa</taxon>
        <taxon>Placobranchoidea</taxon>
        <taxon>Plakobranchidae</taxon>
        <taxon>Elysia</taxon>
    </lineage>
</organism>
<comment type="caution">
    <text evidence="1">The sequence shown here is derived from an EMBL/GenBank/DDBJ whole genome shotgun (WGS) entry which is preliminary data.</text>
</comment>
<reference evidence="1 2" key="1">
    <citation type="journal article" date="2021" name="Elife">
        <title>Chloroplast acquisition without the gene transfer in kleptoplastic sea slugs, Plakobranchus ocellatus.</title>
        <authorList>
            <person name="Maeda T."/>
            <person name="Takahashi S."/>
            <person name="Yoshida T."/>
            <person name="Shimamura S."/>
            <person name="Takaki Y."/>
            <person name="Nagai Y."/>
            <person name="Toyoda A."/>
            <person name="Suzuki Y."/>
            <person name="Arimoto A."/>
            <person name="Ishii H."/>
            <person name="Satoh N."/>
            <person name="Nishiyama T."/>
            <person name="Hasebe M."/>
            <person name="Maruyama T."/>
            <person name="Minagawa J."/>
            <person name="Obokata J."/>
            <person name="Shigenobu S."/>
        </authorList>
    </citation>
    <scope>NUCLEOTIDE SEQUENCE [LARGE SCALE GENOMIC DNA]</scope>
</reference>
<proteinExistence type="predicted"/>
<evidence type="ECO:0000313" key="1">
    <source>
        <dbReference type="EMBL" id="GFR60795.1"/>
    </source>
</evidence>
<sequence>MVATFEHGDQYIRRSTGPSCTLASCDGAGDEMSLYWFDTGHEDFEAACALGLLADNEENFPNTFSQCDVEGQVPPNLEIPSLGKQQLARQKP</sequence>
<keyword evidence="2" id="KW-1185">Reference proteome</keyword>
<evidence type="ECO:0008006" key="3">
    <source>
        <dbReference type="Google" id="ProtNLM"/>
    </source>
</evidence>
<gene>
    <name evidence="1" type="ORF">ElyMa_005415300</name>
</gene>
<dbReference type="AlphaFoldDB" id="A0AAV4EJK7"/>
<dbReference type="EMBL" id="BMAT01010793">
    <property type="protein sequence ID" value="GFR60795.1"/>
    <property type="molecule type" value="Genomic_DNA"/>
</dbReference>
<evidence type="ECO:0000313" key="2">
    <source>
        <dbReference type="Proteomes" id="UP000762676"/>
    </source>
</evidence>